<protein>
    <submittedName>
        <fullName evidence="1">Uncharacterized protein</fullName>
    </submittedName>
</protein>
<evidence type="ECO:0000313" key="1">
    <source>
        <dbReference type="EMBL" id="JAH87433.1"/>
    </source>
</evidence>
<reference evidence="1" key="1">
    <citation type="submission" date="2014-11" db="EMBL/GenBank/DDBJ databases">
        <authorList>
            <person name="Amaro Gonzalez C."/>
        </authorList>
    </citation>
    <scope>NUCLEOTIDE SEQUENCE</scope>
</reference>
<accession>A0A0E9WD60</accession>
<dbReference type="AlphaFoldDB" id="A0A0E9WD60"/>
<sequence length="30" mass="3550">MTEFLANVSIVPFFFTVKYFHMLKSGLLIR</sequence>
<organism evidence="1">
    <name type="scientific">Anguilla anguilla</name>
    <name type="common">European freshwater eel</name>
    <name type="synonym">Muraena anguilla</name>
    <dbReference type="NCBI Taxonomy" id="7936"/>
    <lineage>
        <taxon>Eukaryota</taxon>
        <taxon>Metazoa</taxon>
        <taxon>Chordata</taxon>
        <taxon>Craniata</taxon>
        <taxon>Vertebrata</taxon>
        <taxon>Euteleostomi</taxon>
        <taxon>Actinopterygii</taxon>
        <taxon>Neopterygii</taxon>
        <taxon>Teleostei</taxon>
        <taxon>Anguilliformes</taxon>
        <taxon>Anguillidae</taxon>
        <taxon>Anguilla</taxon>
    </lineage>
</organism>
<name>A0A0E9WD60_ANGAN</name>
<proteinExistence type="predicted"/>
<dbReference type="EMBL" id="GBXM01021144">
    <property type="protein sequence ID" value="JAH87433.1"/>
    <property type="molecule type" value="Transcribed_RNA"/>
</dbReference>
<reference evidence="1" key="2">
    <citation type="journal article" date="2015" name="Fish Shellfish Immunol.">
        <title>Early steps in the European eel (Anguilla anguilla)-Vibrio vulnificus interaction in the gills: Role of the RtxA13 toxin.</title>
        <authorList>
            <person name="Callol A."/>
            <person name="Pajuelo D."/>
            <person name="Ebbesson L."/>
            <person name="Teles M."/>
            <person name="MacKenzie S."/>
            <person name="Amaro C."/>
        </authorList>
    </citation>
    <scope>NUCLEOTIDE SEQUENCE</scope>
</reference>